<dbReference type="Proteomes" id="UP001165679">
    <property type="component" value="Unassembled WGS sequence"/>
</dbReference>
<feature type="region of interest" description="Disordered" evidence="1">
    <location>
        <begin position="43"/>
        <end position="79"/>
    </location>
</feature>
<dbReference type="EMBL" id="JAPDNT010000016">
    <property type="protein sequence ID" value="MCW3476186.1"/>
    <property type="molecule type" value="Genomic_DNA"/>
</dbReference>
<organism evidence="2 3">
    <name type="scientific">Limobrevibacterium gyesilva</name>
    <dbReference type="NCBI Taxonomy" id="2991712"/>
    <lineage>
        <taxon>Bacteria</taxon>
        <taxon>Pseudomonadati</taxon>
        <taxon>Pseudomonadota</taxon>
        <taxon>Alphaproteobacteria</taxon>
        <taxon>Acetobacterales</taxon>
        <taxon>Acetobacteraceae</taxon>
        <taxon>Limobrevibacterium</taxon>
    </lineage>
</organism>
<sequence>MTEAFFAALNEIPEARQAEVAKAAQSAIRDALKVARDKAKAAQAAERKAGKANGAKTNATKRKAAAARPAKARKVRAAA</sequence>
<dbReference type="AlphaFoldDB" id="A0AA41YP87"/>
<evidence type="ECO:0000313" key="3">
    <source>
        <dbReference type="Proteomes" id="UP001165679"/>
    </source>
</evidence>
<feature type="compositionally biased region" description="Basic residues" evidence="1">
    <location>
        <begin position="59"/>
        <end position="79"/>
    </location>
</feature>
<reference evidence="2" key="2">
    <citation type="submission" date="2022-10" db="EMBL/GenBank/DDBJ databases">
        <authorList>
            <person name="Trinh H.N."/>
        </authorList>
    </citation>
    <scope>NUCLEOTIDE SEQUENCE</scope>
    <source>
        <strain evidence="2">RN2-1</strain>
    </source>
</reference>
<protein>
    <submittedName>
        <fullName evidence="2">Uncharacterized protein</fullName>
    </submittedName>
</protein>
<dbReference type="RefSeq" id="WP_264714942.1">
    <property type="nucleotide sequence ID" value="NZ_JAPDNT010000016.1"/>
</dbReference>
<accession>A0AA41YP87</accession>
<comment type="caution">
    <text evidence="2">The sequence shown here is derived from an EMBL/GenBank/DDBJ whole genome shotgun (WGS) entry which is preliminary data.</text>
</comment>
<keyword evidence="3" id="KW-1185">Reference proteome</keyword>
<reference evidence="2" key="1">
    <citation type="submission" date="2022-09" db="EMBL/GenBank/DDBJ databases">
        <title>Rhodovastum sp. nov. RN2-1 isolated from soil in Seongnam, South Korea.</title>
        <authorList>
            <person name="Le N.T."/>
        </authorList>
    </citation>
    <scope>NUCLEOTIDE SEQUENCE</scope>
    <source>
        <strain evidence="2">RN2-1</strain>
    </source>
</reference>
<name>A0AA41YP87_9PROT</name>
<evidence type="ECO:0000313" key="2">
    <source>
        <dbReference type="EMBL" id="MCW3476186.1"/>
    </source>
</evidence>
<evidence type="ECO:0000256" key="1">
    <source>
        <dbReference type="SAM" id="MobiDB-lite"/>
    </source>
</evidence>
<gene>
    <name evidence="2" type="ORF">OL599_16525</name>
</gene>
<proteinExistence type="predicted"/>